<protein>
    <submittedName>
        <fullName evidence="2">Uncharacterized protein</fullName>
    </submittedName>
</protein>
<feature type="region of interest" description="Disordered" evidence="1">
    <location>
        <begin position="1"/>
        <end position="21"/>
    </location>
</feature>
<evidence type="ECO:0000313" key="2">
    <source>
        <dbReference type="EMBL" id="KAJ0978195.1"/>
    </source>
</evidence>
<evidence type="ECO:0000256" key="1">
    <source>
        <dbReference type="SAM" id="MobiDB-lite"/>
    </source>
</evidence>
<organism evidence="2 3">
    <name type="scientific">Dioscorea zingiberensis</name>
    <dbReference type="NCBI Taxonomy" id="325984"/>
    <lineage>
        <taxon>Eukaryota</taxon>
        <taxon>Viridiplantae</taxon>
        <taxon>Streptophyta</taxon>
        <taxon>Embryophyta</taxon>
        <taxon>Tracheophyta</taxon>
        <taxon>Spermatophyta</taxon>
        <taxon>Magnoliopsida</taxon>
        <taxon>Liliopsida</taxon>
        <taxon>Dioscoreales</taxon>
        <taxon>Dioscoreaceae</taxon>
        <taxon>Dioscorea</taxon>
    </lineage>
</organism>
<keyword evidence="3" id="KW-1185">Reference proteome</keyword>
<dbReference type="AlphaFoldDB" id="A0A9D5HIU8"/>
<proteinExistence type="predicted"/>
<comment type="caution">
    <text evidence="2">The sequence shown here is derived from an EMBL/GenBank/DDBJ whole genome shotgun (WGS) entry which is preliminary data.</text>
</comment>
<evidence type="ECO:0000313" key="3">
    <source>
        <dbReference type="Proteomes" id="UP001085076"/>
    </source>
</evidence>
<accession>A0A9D5HIU8</accession>
<sequence>MSRGQAPSPQARRDYNLPPRRGQIRERIFEDIRNSISSMASGPAGGAGRLFSNEEAGFLTYLLQLIRLFLYIVNICKSSKPSSSSLIFVYFKHNKFISMNSLSSDLVVGTCIYQMFGFLSRN</sequence>
<gene>
    <name evidence="2" type="ORF">J5N97_013669</name>
</gene>
<dbReference type="EMBL" id="JAGGNH010000003">
    <property type="protein sequence ID" value="KAJ0978195.1"/>
    <property type="molecule type" value="Genomic_DNA"/>
</dbReference>
<dbReference type="Proteomes" id="UP001085076">
    <property type="component" value="Miscellaneous, Linkage group lg03"/>
</dbReference>
<reference evidence="2" key="1">
    <citation type="submission" date="2021-03" db="EMBL/GenBank/DDBJ databases">
        <authorList>
            <person name="Li Z."/>
            <person name="Yang C."/>
        </authorList>
    </citation>
    <scope>NUCLEOTIDE SEQUENCE</scope>
    <source>
        <strain evidence="2">Dzin_1.0</strain>
        <tissue evidence="2">Leaf</tissue>
    </source>
</reference>
<reference evidence="2" key="2">
    <citation type="journal article" date="2022" name="Hortic Res">
        <title>The genome of Dioscorea zingiberensis sheds light on the biosynthesis, origin and evolution of the medicinally important diosgenin saponins.</title>
        <authorList>
            <person name="Li Y."/>
            <person name="Tan C."/>
            <person name="Li Z."/>
            <person name="Guo J."/>
            <person name="Li S."/>
            <person name="Chen X."/>
            <person name="Wang C."/>
            <person name="Dai X."/>
            <person name="Yang H."/>
            <person name="Song W."/>
            <person name="Hou L."/>
            <person name="Xu J."/>
            <person name="Tong Z."/>
            <person name="Xu A."/>
            <person name="Yuan X."/>
            <person name="Wang W."/>
            <person name="Yang Q."/>
            <person name="Chen L."/>
            <person name="Sun Z."/>
            <person name="Wang K."/>
            <person name="Pan B."/>
            <person name="Chen J."/>
            <person name="Bao Y."/>
            <person name="Liu F."/>
            <person name="Qi X."/>
            <person name="Gang D.R."/>
            <person name="Wen J."/>
            <person name="Li J."/>
        </authorList>
    </citation>
    <scope>NUCLEOTIDE SEQUENCE</scope>
    <source>
        <strain evidence="2">Dzin_1.0</strain>
    </source>
</reference>
<name>A0A9D5HIU8_9LILI</name>